<evidence type="ECO:0000256" key="4">
    <source>
        <dbReference type="ARBA" id="ARBA00023242"/>
    </source>
</evidence>
<feature type="compositionally biased region" description="Acidic residues" evidence="8">
    <location>
        <begin position="1789"/>
        <end position="1799"/>
    </location>
</feature>
<feature type="compositionally biased region" description="Acidic residues" evidence="8">
    <location>
        <begin position="1772"/>
        <end position="1781"/>
    </location>
</feature>
<evidence type="ECO:0000256" key="1">
    <source>
        <dbReference type="ARBA" id="ARBA00004123"/>
    </source>
</evidence>
<keyword evidence="11" id="KW-1185">Reference proteome</keyword>
<dbReference type="GO" id="GO:0071169">
    <property type="term" value="P:establishment of protein localization to chromatin"/>
    <property type="evidence" value="ECO:0007669"/>
    <property type="project" value="TreeGrafter"/>
</dbReference>
<evidence type="ECO:0000259" key="9">
    <source>
        <dbReference type="Pfam" id="PF12830"/>
    </source>
</evidence>
<dbReference type="GO" id="GO:0061775">
    <property type="term" value="F:cohesin loader activity"/>
    <property type="evidence" value="ECO:0007669"/>
    <property type="project" value="InterPro"/>
</dbReference>
<dbReference type="PANTHER" id="PTHR21704">
    <property type="entry name" value="NIPPED-B-LIKE PROTEIN DELANGIN SCC2-RELATED"/>
    <property type="match status" value="1"/>
</dbReference>
<feature type="coiled-coil region" evidence="7">
    <location>
        <begin position="1325"/>
        <end position="1363"/>
    </location>
</feature>
<dbReference type="EMBL" id="KE346361">
    <property type="protein sequence ID" value="KJE90449.1"/>
    <property type="molecule type" value="Genomic_DNA"/>
</dbReference>
<reference evidence="11" key="1">
    <citation type="submission" date="2011-02" db="EMBL/GenBank/DDBJ databases">
        <title>The Genome Sequence of Capsaspora owczarzaki ATCC 30864.</title>
        <authorList>
            <person name="Russ C."/>
            <person name="Cuomo C."/>
            <person name="Burger G."/>
            <person name="Gray M.W."/>
            <person name="Holland P.W.H."/>
            <person name="King N."/>
            <person name="Lang F.B.F."/>
            <person name="Roger A.J."/>
            <person name="Ruiz-Trillo I."/>
            <person name="Young S.K."/>
            <person name="Zeng Q."/>
            <person name="Gargeya S."/>
            <person name="Alvarado L."/>
            <person name="Berlin A."/>
            <person name="Chapman S.B."/>
            <person name="Chen Z."/>
            <person name="Freedman E."/>
            <person name="Gellesch M."/>
            <person name="Goldberg J."/>
            <person name="Griggs A."/>
            <person name="Gujja S."/>
            <person name="Heilman E."/>
            <person name="Heiman D."/>
            <person name="Howarth C."/>
            <person name="Mehta T."/>
            <person name="Neiman D."/>
            <person name="Pearson M."/>
            <person name="Roberts A."/>
            <person name="Saif S."/>
            <person name="Shea T."/>
            <person name="Shenoy N."/>
            <person name="Sisk P."/>
            <person name="Stolte C."/>
            <person name="Sykes S."/>
            <person name="White J."/>
            <person name="Yandava C."/>
            <person name="Haas B."/>
            <person name="Nusbaum C."/>
            <person name="Birren B."/>
        </authorList>
    </citation>
    <scope>NUCLEOTIDE SEQUENCE</scope>
    <source>
        <strain evidence="11">ATCC 30864</strain>
    </source>
</reference>
<feature type="compositionally biased region" description="Low complexity" evidence="8">
    <location>
        <begin position="497"/>
        <end position="507"/>
    </location>
</feature>
<feature type="compositionally biased region" description="Low complexity" evidence="8">
    <location>
        <begin position="1242"/>
        <end position="1257"/>
    </location>
</feature>
<evidence type="ECO:0000313" key="10">
    <source>
        <dbReference type="EMBL" id="KJE90449.1"/>
    </source>
</evidence>
<gene>
    <name evidence="10" type="ORF">CAOG_001761</name>
</gene>
<keyword evidence="7" id="KW-0175">Coiled coil</keyword>
<evidence type="ECO:0000256" key="6">
    <source>
        <dbReference type="RuleBase" id="RU364107"/>
    </source>
</evidence>
<dbReference type="PANTHER" id="PTHR21704:SF18">
    <property type="entry name" value="NIPPED-B-LIKE PROTEIN"/>
    <property type="match status" value="1"/>
</dbReference>
<comment type="subcellular location">
    <subcellularLocation>
        <location evidence="1 6">Nucleus</location>
    </subcellularLocation>
</comment>
<dbReference type="eggNOG" id="KOG1020">
    <property type="taxonomic scope" value="Eukaryota"/>
</dbReference>
<evidence type="ECO:0000256" key="3">
    <source>
        <dbReference type="ARBA" id="ARBA00022737"/>
    </source>
</evidence>
<feature type="compositionally biased region" description="Acidic residues" evidence="8">
    <location>
        <begin position="1712"/>
        <end position="1722"/>
    </location>
</feature>
<dbReference type="Gene3D" id="1.25.10.10">
    <property type="entry name" value="Leucine-rich Repeat Variant"/>
    <property type="match status" value="1"/>
</dbReference>
<keyword evidence="3 6" id="KW-0677">Repeat</keyword>
<name>A0A0D2X1A1_CAPO3</name>
<dbReference type="InterPro" id="IPR011989">
    <property type="entry name" value="ARM-like"/>
</dbReference>
<feature type="domain" description="Sister chromatid cohesion C-terminal" evidence="9">
    <location>
        <begin position="1379"/>
        <end position="1559"/>
    </location>
</feature>
<protein>
    <recommendedName>
        <fullName evidence="6">Sister chromatid cohesion protein</fullName>
    </recommendedName>
</protein>
<sequence>MPTLSSELNRHETPIDAFVSTEVKQLLQDPTPELAMQLAQMLDGVSDMGVRLETQSLPQLPSTPLAHEIVSLLPTAFELEGAGQITPAPDRTPHPLVTRTPVAAFLASGSEEAPSRAHVSLALPPTPVSLSKSGKRPSESEPSSAKPQEKRARITAASETKALVDRFQGALQRLFEAEESHGHQDTAEADGAAQMEMEREDAMAVDEETAGSAASGGFLSLQQLVNLRGEVARIRKADRLAEVQQADILRLMAILGKHTELALELDLNEEDDDVEQLADTVIQSLTAAAITMDILTTPGMPRQIYLDEVIENVISLCRYQMTNNIFPAYDDSMGLGSSRFERASTKKGKKASADSGPAKFVLGVYRLLCELLHQLGVLLQLQPIVDTSVHELASIGLAPFFVENIGTLQLSALHLVRTIFARYPEHRSLLIDDILSSLIRIPASARNRRGFRLNDNTSSIQMVTALVLQLLHSAVNPEHLIKFSQQHLLLEQQQQTATRFDTATTPTHHQPAKRVADDTPVSMETEETVLPASTLPLRRSSTTKAVVSGDPSAANPGSPSNERELSPETRLFNQTVAVMWKDYEAACLAAQEFVTTFLKRCTNKKDENDYKPVLESFAKDLLTVLHLPEWPAAEVVLHTLCAALIPIVNGAISSTDATKASDSALRLLAIEIVGMVATRIKQDHLELQGWAELDGNLNEVYNMDKIQQFEQQLSAHLRRVAAEDASFEGARLFVVSQTAAFVSSECKIGTAENAIDIPEAEASQLVKVFLDTTAGRMNDREEVPQPQSDIHLVCKALAMRRPLCLSWDALFRLILGTLNDQNAKVRANALKELSGIMNADPEVLGESMVQKAVHSRLLDVSIAVREAALELLGKFVTTKPEFADKYFPMILERIRDVGVFVRKRVIRILKDICANQPHSSRVVTICVAIMGRITDENDGIRAHVLQTFQEMWFGPLVETGSEGAASSSGRRQKTDSKELYRRVLLLRDVVGELHKSQQTELFDQLLAALLQPKDQSSAEPTPFHDVISQLVASLVNQCLVLNDESAQLRPDESTKAIEITNRILASVCTLHAFAKCSPHLLVSKAMTLQPYLGIVPTCSPPKPAEEQAVQMIVCQVAQLLQLVVPLMDDPSTEFLTDLEEILMKNIMKQSQTVVQYSIKCLSTVVIKVTRNYAMVENLRSGFANFLDIYRESALKSPNPRQNPPEKSRMQLMRSIFTLGLLFQYFDFDAMEAGGETPPATLRRQSTSGGRGAAAATSDKPKPSQATADLLAFFMTIQNEDVQLKALLGIGFLVVRFPSLLLQPKLKQLYRTCLDGDSVKMRGQVLRNFQTFLQEEEARLSAATQEAQAAKQKTNANKDKVEKDVDIYGKHVATAEAGLASNLMQHYLNDVLAATSSPHLPLRQTGLQVLGLILRQGLVSPLICVANLIALLADGNAMLRERAFVHLGVLEERIPTCLVQRTTEGVQKALDNVLAQLVSSSALHEQQLSPPLALACSESGFGRLFTLVKTVRHRSEFLRALLRVFEKSTSKFELLRFVAEILAALPYGTIDEPLLVIDKIGRDSSVRGASIGVAAKPVLHFFRRERQALVGDAAMRYDSDSDTEDDAIISKLSHNEACAKLRSLVHEAHSLIIMVSLRKYLKAQFGLTDAKCKSFAFGEKNKSANKQAVRRDATPFAALTWIEPATIAKPDGGDVEELLRQWQLFSQLMSEETVDEFGDEEGASEMTGTPMETTVRRGPKKKAAAAASPRAASKRGRGRGASRGRGRARTYADDEDDEELQEALDNLHDMDDDSNDAMSL</sequence>
<dbReference type="InParanoid" id="A0A0D2X1A1"/>
<keyword evidence="5 6" id="KW-0131">Cell cycle</keyword>
<evidence type="ECO:0000256" key="7">
    <source>
        <dbReference type="SAM" id="Coils"/>
    </source>
</evidence>
<comment type="similarity">
    <text evidence="2 6">Belongs to the SCC2/Nipped-B family.</text>
</comment>
<organism evidence="10 11">
    <name type="scientific">Capsaspora owczarzaki (strain ATCC 30864)</name>
    <dbReference type="NCBI Taxonomy" id="595528"/>
    <lineage>
        <taxon>Eukaryota</taxon>
        <taxon>Filasterea</taxon>
        <taxon>Capsaspora</taxon>
    </lineage>
</organism>
<dbReference type="SUPFAM" id="SSF48371">
    <property type="entry name" value="ARM repeat"/>
    <property type="match status" value="1"/>
</dbReference>
<dbReference type="GO" id="GO:0090694">
    <property type="term" value="C:Scc2-Scc4 cohesin loading complex"/>
    <property type="evidence" value="ECO:0007669"/>
    <property type="project" value="TreeGrafter"/>
</dbReference>
<dbReference type="CDD" id="cd23958">
    <property type="entry name" value="SCC2"/>
    <property type="match status" value="1"/>
</dbReference>
<dbReference type="Pfam" id="PF12765">
    <property type="entry name" value="Cohesin_HEAT"/>
    <property type="match status" value="1"/>
</dbReference>
<feature type="region of interest" description="Disordered" evidence="8">
    <location>
        <begin position="108"/>
        <end position="156"/>
    </location>
</feature>
<dbReference type="InterPro" id="IPR016024">
    <property type="entry name" value="ARM-type_fold"/>
</dbReference>
<dbReference type="OrthoDB" id="418242at2759"/>
<dbReference type="FunCoup" id="A0A0D2X1A1">
    <property type="interactions" value="131"/>
</dbReference>
<dbReference type="GO" id="GO:0003682">
    <property type="term" value="F:chromatin binding"/>
    <property type="evidence" value="ECO:0007669"/>
    <property type="project" value="TreeGrafter"/>
</dbReference>
<evidence type="ECO:0000256" key="2">
    <source>
        <dbReference type="ARBA" id="ARBA00009252"/>
    </source>
</evidence>
<evidence type="ECO:0000256" key="8">
    <source>
        <dbReference type="SAM" id="MobiDB-lite"/>
    </source>
</evidence>
<dbReference type="Pfam" id="PF12830">
    <property type="entry name" value="Nipped-B_C"/>
    <property type="match status" value="1"/>
</dbReference>
<feature type="compositionally biased region" description="Basic residues" evidence="8">
    <location>
        <begin position="1751"/>
        <end position="1767"/>
    </location>
</feature>
<proteinExistence type="inferred from homology"/>
<dbReference type="STRING" id="595528.A0A0D2X1A1"/>
<accession>A0A0D2X1A1</accession>
<dbReference type="Proteomes" id="UP000008743">
    <property type="component" value="Unassembled WGS sequence"/>
</dbReference>
<feature type="region of interest" description="Disordered" evidence="8">
    <location>
        <begin position="1712"/>
        <end position="1799"/>
    </location>
</feature>
<dbReference type="InterPro" id="IPR033031">
    <property type="entry name" value="Scc2/Nipped-B"/>
</dbReference>
<dbReference type="GO" id="GO:0140588">
    <property type="term" value="P:chromatin looping"/>
    <property type="evidence" value="ECO:0007669"/>
    <property type="project" value="InterPro"/>
</dbReference>
<dbReference type="InterPro" id="IPR024986">
    <property type="entry name" value="Nipped-B_C"/>
</dbReference>
<feature type="region of interest" description="Disordered" evidence="8">
    <location>
        <begin position="497"/>
        <end position="566"/>
    </location>
</feature>
<dbReference type="GO" id="GO:0034087">
    <property type="term" value="P:establishment of mitotic sister chromatid cohesion"/>
    <property type="evidence" value="ECO:0007669"/>
    <property type="project" value="TreeGrafter"/>
</dbReference>
<dbReference type="PhylomeDB" id="A0A0D2X1A1"/>
<keyword evidence="4 6" id="KW-0539">Nucleus</keyword>
<evidence type="ECO:0000256" key="5">
    <source>
        <dbReference type="ARBA" id="ARBA00023306"/>
    </source>
</evidence>
<dbReference type="InterPro" id="IPR026003">
    <property type="entry name" value="Cohesin_HEAT"/>
</dbReference>
<feature type="region of interest" description="Disordered" evidence="8">
    <location>
        <begin position="1236"/>
        <end position="1262"/>
    </location>
</feature>
<evidence type="ECO:0000313" key="11">
    <source>
        <dbReference type="Proteomes" id="UP000008743"/>
    </source>
</evidence>
<dbReference type="GO" id="GO:1990414">
    <property type="term" value="P:replication-born double-strand break repair via sister chromatid exchange"/>
    <property type="evidence" value="ECO:0007669"/>
    <property type="project" value="TreeGrafter"/>
</dbReference>
<dbReference type="GO" id="GO:0010468">
    <property type="term" value="P:regulation of gene expression"/>
    <property type="evidence" value="ECO:0007669"/>
    <property type="project" value="InterPro"/>
</dbReference>